<protein>
    <submittedName>
        <fullName evidence="1">Uncharacterized protein</fullName>
    </submittedName>
</protein>
<name>A0AAD1GWV2_MYCXE</name>
<gene>
    <name evidence="1" type="ORF">MYXE_04620</name>
</gene>
<sequence length="78" mass="8535">MVVVDVLVVVVDVLVAPAGGLLHAERRTVLPGLWFVAFRSASCCVAPLSPKYWFPFWTTAPQSGYLKVISTLHMGLFC</sequence>
<dbReference type="Proteomes" id="UP000464624">
    <property type="component" value="Chromosome"/>
</dbReference>
<dbReference type="EMBL" id="AP022314">
    <property type="protein sequence ID" value="BBU20673.1"/>
    <property type="molecule type" value="Genomic_DNA"/>
</dbReference>
<proteinExistence type="predicted"/>
<accession>A0AAD1GWV2</accession>
<dbReference type="KEGG" id="mxe:MYXE_04620"/>
<dbReference type="AlphaFoldDB" id="A0AAD1GWV2"/>
<organism evidence="1 2">
    <name type="scientific">Mycobacterium xenopi</name>
    <dbReference type="NCBI Taxonomy" id="1789"/>
    <lineage>
        <taxon>Bacteria</taxon>
        <taxon>Bacillati</taxon>
        <taxon>Actinomycetota</taxon>
        <taxon>Actinomycetes</taxon>
        <taxon>Mycobacteriales</taxon>
        <taxon>Mycobacteriaceae</taxon>
        <taxon>Mycobacterium</taxon>
    </lineage>
</organism>
<evidence type="ECO:0000313" key="2">
    <source>
        <dbReference type="Proteomes" id="UP000464624"/>
    </source>
</evidence>
<evidence type="ECO:0000313" key="1">
    <source>
        <dbReference type="EMBL" id="BBU20673.1"/>
    </source>
</evidence>
<reference evidence="1 2" key="1">
    <citation type="submission" date="2019-12" db="EMBL/GenBank/DDBJ databases">
        <title>Complete genome sequence of Mycolicibacterium xenopi str. JCM15661T.</title>
        <authorList>
            <person name="Yoshida M."/>
            <person name="Fukano H."/>
            <person name="Asakura T."/>
            <person name="Hoshino Y."/>
        </authorList>
    </citation>
    <scope>NUCLEOTIDE SEQUENCE [LARGE SCALE GENOMIC DNA]</scope>
    <source>
        <strain evidence="1 2">JCM 15661T</strain>
    </source>
</reference>